<organism evidence="2">
    <name type="scientific">Burkholderia pseudomallei 1710a</name>
    <dbReference type="NCBI Taxonomy" id="320371"/>
    <lineage>
        <taxon>Bacteria</taxon>
        <taxon>Pseudomonadati</taxon>
        <taxon>Pseudomonadota</taxon>
        <taxon>Betaproteobacteria</taxon>
        <taxon>Burkholderiales</taxon>
        <taxon>Burkholderiaceae</taxon>
        <taxon>Burkholderia</taxon>
        <taxon>pseudomallei group</taxon>
    </lineage>
</organism>
<dbReference type="AlphaFoldDB" id="A0A0E1VUR9"/>
<accession>A0A0E1VUR9</accession>
<dbReference type="InterPro" id="IPR051200">
    <property type="entry name" value="Host-pathogen_enzymatic-act"/>
</dbReference>
<dbReference type="InterPro" id="IPR011964">
    <property type="entry name" value="YVTN_b-propeller_repeat"/>
</dbReference>
<evidence type="ECO:0000256" key="1">
    <source>
        <dbReference type="SAM" id="Phobius"/>
    </source>
</evidence>
<dbReference type="EMBL" id="CM000833">
    <property type="protein sequence ID" value="EET03746.1"/>
    <property type="molecule type" value="Genomic_DNA"/>
</dbReference>
<dbReference type="InterPro" id="IPR015943">
    <property type="entry name" value="WD40/YVTN_repeat-like_dom_sf"/>
</dbReference>
<sequence>MASSDSNPPERNAMNSTWMRKYGERIGKPFFPKVSGLILPAAVSAGGLPFSVALALFSACRAIIIYALSFLSILAAVPAYGASPPGPDGELYVPEAHHNKISVIDTKTSKIIRSIPINDIPVLPLGSRPTVLVATPDGNKIYSDNFGLIPPTITAVDRKTGSVKSIQLSSVPLGASISEDGKEIYLPQGTYSVEVVATDSDKVVRRLSFSDVPVAAIKGPDGHLYVGFANGAIGSFDVRTGKALRQPIETGGTLPAWFTFTRDGKKLYVDAVNAIGVIDLRSWTLVKRIPTGDDASQRSTDPWPFTSTLAPDGKKLYVTLLGESGVLVIDVATDRVVAKIKTAGSTTGVAFSADGSRGYITDMGPSLSFLKTPAGGALLGNVWIGFGLLGSGQVVVFDPKTDEPVGEPIPTTPGPGIPVWVPPRG</sequence>
<gene>
    <name evidence="2" type="ORF">BURPS1710A_A0853</name>
</gene>
<feature type="transmembrane region" description="Helical" evidence="1">
    <location>
        <begin position="63"/>
        <end position="81"/>
    </location>
</feature>
<dbReference type="Gene3D" id="2.130.10.10">
    <property type="entry name" value="YVTN repeat-like/Quinoprotein amine dehydrogenase"/>
    <property type="match status" value="2"/>
</dbReference>
<dbReference type="Proteomes" id="UP000001812">
    <property type="component" value="Chromosome II"/>
</dbReference>
<evidence type="ECO:0000313" key="2">
    <source>
        <dbReference type="EMBL" id="EET03746.1"/>
    </source>
</evidence>
<name>A0A0E1VUR9_BURPE</name>
<dbReference type="PANTHER" id="PTHR47197">
    <property type="entry name" value="PROTEIN NIRF"/>
    <property type="match status" value="1"/>
</dbReference>
<dbReference type="PANTHER" id="PTHR47197:SF3">
    <property type="entry name" value="DIHYDRO-HEME D1 DEHYDROGENASE"/>
    <property type="match status" value="1"/>
</dbReference>
<feature type="transmembrane region" description="Helical" evidence="1">
    <location>
        <begin position="37"/>
        <end position="56"/>
    </location>
</feature>
<keyword evidence="1" id="KW-0812">Transmembrane</keyword>
<protein>
    <submittedName>
        <fullName evidence="2">Putative surface layer protein</fullName>
    </submittedName>
</protein>
<keyword evidence="1" id="KW-0472">Membrane</keyword>
<dbReference type="SUPFAM" id="SSF51004">
    <property type="entry name" value="C-terminal (heme d1) domain of cytochrome cd1-nitrite reductase"/>
    <property type="match status" value="1"/>
</dbReference>
<proteinExistence type="predicted"/>
<keyword evidence="1" id="KW-1133">Transmembrane helix</keyword>
<reference evidence="2" key="1">
    <citation type="submission" date="2009-05" db="EMBL/GenBank/DDBJ databases">
        <authorList>
            <person name="Harkins D.M."/>
            <person name="DeShazer D."/>
            <person name="Woods D.E."/>
            <person name="Brinkac L.M."/>
            <person name="Brown K.A."/>
            <person name="Hung G.C."/>
            <person name="Tuanyok A."/>
            <person name="Zhang B."/>
            <person name="Nierman W.C."/>
        </authorList>
    </citation>
    <scope>NUCLEOTIDE SEQUENCE [LARGE SCALE GENOMIC DNA]</scope>
    <source>
        <strain evidence="2">1710a</strain>
    </source>
</reference>
<dbReference type="HOGENOM" id="CLU_730915_0_0_4"/>
<dbReference type="InterPro" id="IPR011048">
    <property type="entry name" value="Haem_d1_sf"/>
</dbReference>
<dbReference type="NCBIfam" id="TIGR02276">
    <property type="entry name" value="beta_rpt_yvtn"/>
    <property type="match status" value="1"/>
</dbReference>